<evidence type="ECO:0000256" key="5">
    <source>
        <dbReference type="ARBA" id="ARBA00023136"/>
    </source>
</evidence>
<dbReference type="Pfam" id="PF00335">
    <property type="entry name" value="Tetraspanin"/>
    <property type="match status" value="1"/>
</dbReference>
<evidence type="ECO:0000256" key="3">
    <source>
        <dbReference type="ARBA" id="ARBA00022692"/>
    </source>
</evidence>
<gene>
    <name evidence="7" type="ORF">Din_043102</name>
</gene>
<dbReference type="GO" id="GO:0016020">
    <property type="term" value="C:membrane"/>
    <property type="evidence" value="ECO:0007669"/>
    <property type="project" value="UniProtKB-SubCell"/>
</dbReference>
<comment type="similarity">
    <text evidence="2">Belongs to the tetraspanin (TM4SF) family.</text>
</comment>
<keyword evidence="5 6" id="KW-0472">Membrane</keyword>
<feature type="transmembrane region" description="Helical" evidence="6">
    <location>
        <begin position="6"/>
        <end position="28"/>
    </location>
</feature>
<organism evidence="7">
    <name type="scientific">Davidia involucrata</name>
    <name type="common">Dove tree</name>
    <dbReference type="NCBI Taxonomy" id="16924"/>
    <lineage>
        <taxon>Eukaryota</taxon>
        <taxon>Viridiplantae</taxon>
        <taxon>Streptophyta</taxon>
        <taxon>Embryophyta</taxon>
        <taxon>Tracheophyta</taxon>
        <taxon>Spermatophyta</taxon>
        <taxon>Magnoliopsida</taxon>
        <taxon>eudicotyledons</taxon>
        <taxon>Gunneridae</taxon>
        <taxon>Pentapetalae</taxon>
        <taxon>asterids</taxon>
        <taxon>Cornales</taxon>
        <taxon>Nyssaceae</taxon>
        <taxon>Davidia</taxon>
    </lineage>
</organism>
<dbReference type="InterPro" id="IPR018499">
    <property type="entry name" value="Tetraspanin/Peripherin"/>
</dbReference>
<feature type="transmembrane region" description="Helical" evidence="6">
    <location>
        <begin position="73"/>
        <end position="98"/>
    </location>
</feature>
<evidence type="ECO:0000256" key="6">
    <source>
        <dbReference type="SAM" id="Phobius"/>
    </source>
</evidence>
<evidence type="ECO:0000313" key="7">
    <source>
        <dbReference type="EMBL" id="MPA73661.1"/>
    </source>
</evidence>
<keyword evidence="3 6" id="KW-0812">Transmembrane</keyword>
<name>A0A5B7C0D3_DAVIN</name>
<dbReference type="AlphaFoldDB" id="A0A5B7C0D3"/>
<dbReference type="InterPro" id="IPR044991">
    <property type="entry name" value="TET_plant"/>
</dbReference>
<evidence type="ECO:0000256" key="1">
    <source>
        <dbReference type="ARBA" id="ARBA00004141"/>
    </source>
</evidence>
<feature type="transmembrane region" description="Helical" evidence="6">
    <location>
        <begin position="48"/>
        <end position="67"/>
    </location>
</feature>
<feature type="transmembrane region" description="Helical" evidence="6">
    <location>
        <begin position="232"/>
        <end position="250"/>
    </location>
</feature>
<comment type="subcellular location">
    <subcellularLocation>
        <location evidence="1">Membrane</location>
        <topology evidence="1">Multi-pass membrane protein</topology>
    </subcellularLocation>
</comment>
<evidence type="ECO:0000256" key="2">
    <source>
        <dbReference type="ARBA" id="ARBA00006840"/>
    </source>
</evidence>
<evidence type="ECO:0000256" key="4">
    <source>
        <dbReference type="ARBA" id="ARBA00022989"/>
    </source>
</evidence>
<proteinExistence type="inferred from homology"/>
<protein>
    <submittedName>
        <fullName evidence="7">Putative tetraspanin-11</fullName>
    </submittedName>
</protein>
<accession>A0A5B7C0D3</accession>
<dbReference type="GO" id="GO:0009734">
    <property type="term" value="P:auxin-activated signaling pathway"/>
    <property type="evidence" value="ECO:0007669"/>
    <property type="project" value="InterPro"/>
</dbReference>
<sequence>MVRVSNALIAFLNIITLLLSLLAIGASLWHSTHPGGASVCQKVIQQPLLIAGLFLLVTSLFGLIGSSCRVSSLLWIYLAFMFVLMVGLFCFAVFSIVVMRRGLGKVVPAEKGFRESHWLQNYVANEQHWEKIRSCLLDAHVCKSLGERGHHEKAEDFFKNNLSTTESGCCKPPTYCGFEYQNATFWTVPKSGPEVPDSDCTTWSNNQTVLCYDCKSCKAGVLANIKKEWTQLTFTVTGILIFIIIIYSVGCCALRNNNQSDHPYHRYKNNV</sequence>
<keyword evidence="4 6" id="KW-1133">Transmembrane helix</keyword>
<dbReference type="EMBL" id="GHES01043102">
    <property type="protein sequence ID" value="MPA73661.1"/>
    <property type="molecule type" value="Transcribed_RNA"/>
</dbReference>
<dbReference type="PANTHER" id="PTHR32191">
    <property type="entry name" value="TETRASPANIN-8-RELATED"/>
    <property type="match status" value="1"/>
</dbReference>
<reference evidence="7" key="1">
    <citation type="submission" date="2019-08" db="EMBL/GenBank/DDBJ databases">
        <title>Reference gene set and small RNA set construction with multiple tissues from Davidia involucrata Baill.</title>
        <authorList>
            <person name="Yang H."/>
            <person name="Zhou C."/>
            <person name="Li G."/>
            <person name="Wang J."/>
            <person name="Gao P."/>
            <person name="Wang M."/>
            <person name="Wang R."/>
            <person name="Zhao Y."/>
        </authorList>
    </citation>
    <scope>NUCLEOTIDE SEQUENCE</scope>
    <source>
        <tissue evidence="7">Mixed with DoveR01_LX</tissue>
    </source>
</reference>